<gene>
    <name evidence="1" type="ORF">Dthio_PD2616</name>
</gene>
<dbReference type="RefSeq" id="WP_008868341.1">
    <property type="nucleotide sequence ID" value="NZ_ACJN02000001.1"/>
</dbReference>
<proteinExistence type="predicted"/>
<dbReference type="AlphaFoldDB" id="D6SKJ6"/>
<sequence length="223" mass="25546">MWIAVPVVAAALAGLLVFAAVHSNRRLYETTSHIYQQLAGPANGRVTQMPRVLGKMTALELPVHDGQAFLHILDKEVSFYVHSPELKNCMPLWINDNMRKTLGSCKSGDPDFDRVFSVYKGPDDREKLLEKFDRDCRLAMLQLKEQALKHARNIWVELIHVRPRDDIFIIRINNFLLTRRGMTRYPEDISVYRDLLDRSMQVYLAFRRSACTSGDSQGQQGGL</sequence>
<evidence type="ECO:0000313" key="2">
    <source>
        <dbReference type="Proteomes" id="UP000005496"/>
    </source>
</evidence>
<dbReference type="EMBL" id="ACJN02000001">
    <property type="protein sequence ID" value="EFI35207.1"/>
    <property type="molecule type" value="Genomic_DNA"/>
</dbReference>
<accession>D6SKJ6</accession>
<name>D6SKJ6_9BACT</name>
<protein>
    <submittedName>
        <fullName evidence="1">Uncharacterized protein</fullName>
    </submittedName>
</protein>
<reference evidence="1" key="1">
    <citation type="submission" date="2010-05" db="EMBL/GenBank/DDBJ databases">
        <title>The draft genome of Desulfonatronospira thiodismutans ASO3-1.</title>
        <authorList>
            <consortium name="US DOE Joint Genome Institute (JGI-PGF)"/>
            <person name="Lucas S."/>
            <person name="Copeland A."/>
            <person name="Lapidus A."/>
            <person name="Cheng J.-F."/>
            <person name="Bruce D."/>
            <person name="Goodwin L."/>
            <person name="Pitluck S."/>
            <person name="Chertkov O."/>
            <person name="Brettin T."/>
            <person name="Detter J.C."/>
            <person name="Han C."/>
            <person name="Land M.L."/>
            <person name="Hauser L."/>
            <person name="Kyrpides N."/>
            <person name="Mikhailova N."/>
            <person name="Muyzer G."/>
            <person name="Woyke T."/>
        </authorList>
    </citation>
    <scope>NUCLEOTIDE SEQUENCE [LARGE SCALE GENOMIC DNA]</scope>
    <source>
        <strain evidence="1">ASO3-1</strain>
    </source>
</reference>
<organism evidence="1 2">
    <name type="scientific">Desulfonatronospira thiodismutans ASO3-1</name>
    <dbReference type="NCBI Taxonomy" id="555779"/>
    <lineage>
        <taxon>Bacteria</taxon>
        <taxon>Pseudomonadati</taxon>
        <taxon>Thermodesulfobacteriota</taxon>
        <taxon>Desulfovibrionia</taxon>
        <taxon>Desulfovibrionales</taxon>
        <taxon>Desulfonatronovibrionaceae</taxon>
        <taxon>Desulfonatronospira</taxon>
    </lineage>
</organism>
<comment type="caution">
    <text evidence="1">The sequence shown here is derived from an EMBL/GenBank/DDBJ whole genome shotgun (WGS) entry which is preliminary data.</text>
</comment>
<evidence type="ECO:0000313" key="1">
    <source>
        <dbReference type="EMBL" id="EFI35207.1"/>
    </source>
</evidence>
<dbReference type="Proteomes" id="UP000005496">
    <property type="component" value="Unassembled WGS sequence"/>
</dbReference>
<keyword evidence="2" id="KW-1185">Reference proteome</keyword>